<gene>
    <name evidence="1" type="ORF">M427DRAFT_326124</name>
</gene>
<sequence length="133" mass="15242">MAVRMCLARVRPTVPNTGTCRKTCQDAYGRKAVFVRYLRVEVLEERQRPRTSTQEAPVPYKRLIAPRLTSPRLSGRPQPFTHPHHHCDPLPRYHLPPRFLAPPPYLGANIQATGHVRVVVPCARVAWLEYTVE</sequence>
<organism evidence="1 2">
    <name type="scientific">Gonapodya prolifera (strain JEL478)</name>
    <name type="common">Monoblepharis prolifera</name>
    <dbReference type="NCBI Taxonomy" id="1344416"/>
    <lineage>
        <taxon>Eukaryota</taxon>
        <taxon>Fungi</taxon>
        <taxon>Fungi incertae sedis</taxon>
        <taxon>Chytridiomycota</taxon>
        <taxon>Chytridiomycota incertae sedis</taxon>
        <taxon>Monoblepharidomycetes</taxon>
        <taxon>Monoblepharidales</taxon>
        <taxon>Gonapodyaceae</taxon>
        <taxon>Gonapodya</taxon>
    </lineage>
</organism>
<keyword evidence="2" id="KW-1185">Reference proteome</keyword>
<proteinExistence type="predicted"/>
<dbReference type="EMBL" id="KQ965763">
    <property type="protein sequence ID" value="KXS15200.1"/>
    <property type="molecule type" value="Genomic_DNA"/>
</dbReference>
<protein>
    <submittedName>
        <fullName evidence="1">Uncharacterized protein</fullName>
    </submittedName>
</protein>
<evidence type="ECO:0000313" key="2">
    <source>
        <dbReference type="Proteomes" id="UP000070544"/>
    </source>
</evidence>
<name>A0A139AEM9_GONPJ</name>
<dbReference type="Proteomes" id="UP000070544">
    <property type="component" value="Unassembled WGS sequence"/>
</dbReference>
<accession>A0A139AEM9</accession>
<dbReference type="AlphaFoldDB" id="A0A139AEM9"/>
<reference evidence="1 2" key="1">
    <citation type="journal article" date="2015" name="Genome Biol. Evol.">
        <title>Phylogenomic analyses indicate that early fungi evolved digesting cell walls of algal ancestors of land plants.</title>
        <authorList>
            <person name="Chang Y."/>
            <person name="Wang S."/>
            <person name="Sekimoto S."/>
            <person name="Aerts A.L."/>
            <person name="Choi C."/>
            <person name="Clum A."/>
            <person name="LaButti K.M."/>
            <person name="Lindquist E.A."/>
            <person name="Yee Ngan C."/>
            <person name="Ohm R.A."/>
            <person name="Salamov A.A."/>
            <person name="Grigoriev I.V."/>
            <person name="Spatafora J.W."/>
            <person name="Berbee M.L."/>
        </authorList>
    </citation>
    <scope>NUCLEOTIDE SEQUENCE [LARGE SCALE GENOMIC DNA]</scope>
    <source>
        <strain evidence="1 2">JEL478</strain>
    </source>
</reference>
<evidence type="ECO:0000313" key="1">
    <source>
        <dbReference type="EMBL" id="KXS15200.1"/>
    </source>
</evidence>